<keyword evidence="1" id="KW-0131">Cell cycle</keyword>
<dbReference type="InterPro" id="IPR000789">
    <property type="entry name" value="Cyclin-dep_kinase_reg-sub"/>
</dbReference>
<dbReference type="VEuPathDB" id="PiroplasmaDB:TpMuguga_03g00266"/>
<dbReference type="STRING" id="5875.Q4N085"/>
<dbReference type="eggNOG" id="ENOG502QXE5">
    <property type="taxonomic scope" value="Eukaryota"/>
</dbReference>
<dbReference type="OMA" id="NTAFGHI"/>
<dbReference type="EMBL" id="AAGK01000005">
    <property type="protein sequence ID" value="EAN31001.1"/>
    <property type="molecule type" value="Genomic_DNA"/>
</dbReference>
<dbReference type="AlphaFoldDB" id="Q4N085"/>
<feature type="compositionally biased region" description="Basic and acidic residues" evidence="2">
    <location>
        <begin position="186"/>
        <end position="211"/>
    </location>
</feature>
<dbReference type="InParanoid" id="Q4N085"/>
<dbReference type="GO" id="GO:0051301">
    <property type="term" value="P:cell division"/>
    <property type="evidence" value="ECO:0007669"/>
    <property type="project" value="UniProtKB-UniRule"/>
</dbReference>
<comment type="function">
    <text evidence="1">Binds to the catalytic subunit of the cyclin dependent kinases and is essential for their biological function.</text>
</comment>
<dbReference type="Gene3D" id="3.30.170.10">
    <property type="entry name" value="Cyclin-dependent kinase, regulatory subunit"/>
    <property type="match status" value="1"/>
</dbReference>
<reference evidence="3 4" key="1">
    <citation type="journal article" date="2005" name="Science">
        <title>Genome sequence of Theileria parva, a bovine pathogen that transforms lymphocytes.</title>
        <authorList>
            <person name="Gardner M.J."/>
            <person name="Bishop R."/>
            <person name="Shah T."/>
            <person name="de Villiers E.P."/>
            <person name="Carlton J.M."/>
            <person name="Hall N."/>
            <person name="Ren Q."/>
            <person name="Paulsen I.T."/>
            <person name="Pain A."/>
            <person name="Berriman M."/>
            <person name="Wilson R.J.M."/>
            <person name="Sato S."/>
            <person name="Ralph S.A."/>
            <person name="Mann D.J."/>
            <person name="Xiong Z."/>
            <person name="Shallom S.J."/>
            <person name="Weidman J."/>
            <person name="Jiang L."/>
            <person name="Lynn J."/>
            <person name="Weaver B."/>
            <person name="Shoaibi A."/>
            <person name="Domingo A.R."/>
            <person name="Wasawo D."/>
            <person name="Crabtree J."/>
            <person name="Wortman J.R."/>
            <person name="Haas B."/>
            <person name="Angiuoli S.V."/>
            <person name="Creasy T.H."/>
            <person name="Lu C."/>
            <person name="Suh B."/>
            <person name="Silva J.C."/>
            <person name="Utterback T.R."/>
            <person name="Feldblyum T.V."/>
            <person name="Pertea M."/>
            <person name="Allen J."/>
            <person name="Nierman W.C."/>
            <person name="Taracha E.L.N."/>
            <person name="Salzberg S.L."/>
            <person name="White O.R."/>
            <person name="Fitzhugh H.A."/>
            <person name="Morzaria S."/>
            <person name="Venter J.C."/>
            <person name="Fraser C.M."/>
            <person name="Nene V."/>
        </authorList>
    </citation>
    <scope>NUCLEOTIDE SEQUENCE [LARGE SCALE GENOMIC DNA]</scope>
    <source>
        <strain evidence="3 4">Muguga</strain>
    </source>
</reference>
<evidence type="ECO:0000313" key="4">
    <source>
        <dbReference type="Proteomes" id="UP000001949"/>
    </source>
</evidence>
<evidence type="ECO:0000256" key="1">
    <source>
        <dbReference type="RuleBase" id="RU311113"/>
    </source>
</evidence>
<evidence type="ECO:0000256" key="2">
    <source>
        <dbReference type="SAM" id="MobiDB-lite"/>
    </source>
</evidence>
<dbReference type="Pfam" id="PF01111">
    <property type="entry name" value="CKS"/>
    <property type="match status" value="1"/>
</dbReference>
<dbReference type="GO" id="GO:0016538">
    <property type="term" value="F:cyclin-dependent protein serine/threonine kinase regulator activity"/>
    <property type="evidence" value="ECO:0007669"/>
    <property type="project" value="InterPro"/>
</dbReference>
<name>Q4N085_THEPA</name>
<evidence type="ECO:0000313" key="3">
    <source>
        <dbReference type="EMBL" id="EAN31001.1"/>
    </source>
</evidence>
<organism evidence="3 4">
    <name type="scientific">Theileria parva</name>
    <name type="common">East coast fever infection agent</name>
    <dbReference type="NCBI Taxonomy" id="5875"/>
    <lineage>
        <taxon>Eukaryota</taxon>
        <taxon>Sar</taxon>
        <taxon>Alveolata</taxon>
        <taxon>Apicomplexa</taxon>
        <taxon>Aconoidasida</taxon>
        <taxon>Piroplasmida</taxon>
        <taxon>Theileriidae</taxon>
        <taxon>Theileria</taxon>
    </lineage>
</organism>
<dbReference type="Proteomes" id="UP000001949">
    <property type="component" value="Unassembled WGS sequence"/>
</dbReference>
<dbReference type="SUPFAM" id="SSF55637">
    <property type="entry name" value="Cell cycle regulatory proteins"/>
    <property type="match status" value="1"/>
</dbReference>
<dbReference type="InterPro" id="IPR036858">
    <property type="entry name" value="Cyclin-dep_kinase_reg-sub_sf"/>
</dbReference>
<keyword evidence="4" id="KW-1185">Reference proteome</keyword>
<accession>Q4N085</accession>
<comment type="similarity">
    <text evidence="1">Belongs to the CKS family.</text>
</comment>
<proteinExistence type="inferred from homology"/>
<dbReference type="GeneID" id="3500223"/>
<keyword evidence="1" id="KW-0132">Cell division</keyword>
<dbReference type="KEGG" id="tpv:TP03_0266"/>
<sequence length="559" mass="64090">MIQKNMTLKKKKVDGSFMYQQPYFNYASKRVTHDPYKSTMCKDLSDHLNLQKKIDKIDNSIKSMNNSLISSKNSFLGGKNLINSKLSSKCLLKGLGNTFERNYHDFKKAPVKNPFSLYGLKLDTHKVNPRRKTNSAPPLIDFDDPSQEYNLHSSENNKVNREISQFKSDSMQTDNNYGKSGLESESAYKKTSLESSRSSRTDYIDTARQSKSDLVDTSRTYKSDSIHIDTIAPYKYGYESKGKIGIEFNPVNEVIDRLYSRTNNVFFVKSRKHLSSMRESTLNPNYDSTTSKSRALETILKNNPGQICEDLFERLEAIVSSDSGDHIEADIIGYNNTHRDKRVDRGGSISRRSTTDQFSNFDVYIENFQSNSISFRNYQDGNNIKGSYPINQLHHSTGSGVNDYEEIRLDMTPNKYLGVSDDAILKVSTDSAYRAMVKIKNDRKALKPYDMNDDFMITDSEEYAVLNTAFGHIIYSPKFQDDKYMYRFMVLTNEAQRQVEKLSKTSPKNGFNIGLSAGGKRLLTYHEIVHTLGIKMSPGWHHFLYFKNTQKELILRKPL</sequence>
<dbReference type="SMART" id="SM01084">
    <property type="entry name" value="CKS"/>
    <property type="match status" value="1"/>
</dbReference>
<protein>
    <recommendedName>
        <fullName evidence="1">Cyclin-dependent kinases regulatory subunit</fullName>
    </recommendedName>
</protein>
<feature type="compositionally biased region" description="Polar residues" evidence="2">
    <location>
        <begin position="147"/>
        <end position="178"/>
    </location>
</feature>
<comment type="caution">
    <text evidence="3">The sequence shown here is derived from an EMBL/GenBank/DDBJ whole genome shotgun (WGS) entry which is preliminary data.</text>
</comment>
<dbReference type="RefSeq" id="XP_763284.1">
    <property type="nucleotide sequence ID" value="XM_758191.1"/>
</dbReference>
<gene>
    <name evidence="3" type="ordered locus">TP03_0266</name>
</gene>
<feature type="region of interest" description="Disordered" evidence="2">
    <location>
        <begin position="128"/>
        <end position="211"/>
    </location>
</feature>